<keyword evidence="1" id="KW-0812">Transmembrane</keyword>
<accession>A0A285UWR2</accession>
<gene>
    <name evidence="2" type="ORF">SAMN05892877_12178</name>
</gene>
<keyword evidence="1" id="KW-1133">Transmembrane helix</keyword>
<proteinExistence type="predicted"/>
<evidence type="ECO:0000313" key="2">
    <source>
        <dbReference type="EMBL" id="SOC46260.1"/>
    </source>
</evidence>
<organism evidence="2 3">
    <name type="scientific">Rhizobium subbaraonis</name>
    <dbReference type="NCBI Taxonomy" id="908946"/>
    <lineage>
        <taxon>Bacteria</taxon>
        <taxon>Pseudomonadati</taxon>
        <taxon>Pseudomonadota</taxon>
        <taxon>Alphaproteobacteria</taxon>
        <taxon>Hyphomicrobiales</taxon>
        <taxon>Rhizobiaceae</taxon>
        <taxon>Rhizobium/Agrobacterium group</taxon>
        <taxon>Rhizobium</taxon>
    </lineage>
</organism>
<dbReference type="EMBL" id="OBQD01000021">
    <property type="protein sequence ID" value="SOC46260.1"/>
    <property type="molecule type" value="Genomic_DNA"/>
</dbReference>
<dbReference type="RefSeq" id="WP_176526894.1">
    <property type="nucleotide sequence ID" value="NZ_OBQD01000021.1"/>
</dbReference>
<dbReference type="AlphaFoldDB" id="A0A285UWR2"/>
<reference evidence="2 3" key="1">
    <citation type="submission" date="2017-08" db="EMBL/GenBank/DDBJ databases">
        <authorList>
            <person name="de Groot N.N."/>
        </authorList>
    </citation>
    <scope>NUCLEOTIDE SEQUENCE [LARGE SCALE GENOMIC DNA]</scope>
    <source>
        <strain evidence="2 3">JC85</strain>
    </source>
</reference>
<keyword evidence="1" id="KW-0472">Membrane</keyword>
<keyword evidence="3" id="KW-1185">Reference proteome</keyword>
<feature type="transmembrane region" description="Helical" evidence="1">
    <location>
        <begin position="25"/>
        <end position="46"/>
    </location>
</feature>
<name>A0A285UWR2_9HYPH</name>
<evidence type="ECO:0000256" key="1">
    <source>
        <dbReference type="SAM" id="Phobius"/>
    </source>
</evidence>
<evidence type="ECO:0000313" key="3">
    <source>
        <dbReference type="Proteomes" id="UP000219167"/>
    </source>
</evidence>
<protein>
    <submittedName>
        <fullName evidence="2">Uncharacterized protein</fullName>
    </submittedName>
</protein>
<sequence>MTWILFLTGLLIVVASFTEARGKVAILAVVATFSIGVGTMVTAIYLRSIGL</sequence>
<dbReference type="Proteomes" id="UP000219167">
    <property type="component" value="Unassembled WGS sequence"/>
</dbReference>